<gene>
    <name evidence="2" type="ORF">HNR00_003973</name>
</gene>
<evidence type="ECO:0000313" key="3">
    <source>
        <dbReference type="Proteomes" id="UP000583454"/>
    </source>
</evidence>
<feature type="compositionally biased region" description="Low complexity" evidence="1">
    <location>
        <begin position="73"/>
        <end position="85"/>
    </location>
</feature>
<comment type="caution">
    <text evidence="2">The sequence shown here is derived from an EMBL/GenBank/DDBJ whole genome shotgun (WGS) entry which is preliminary data.</text>
</comment>
<reference evidence="2 3" key="1">
    <citation type="submission" date="2020-08" db="EMBL/GenBank/DDBJ databases">
        <title>Genomic Encyclopedia of Type Strains, Phase IV (KMG-IV): sequencing the most valuable type-strain genomes for metagenomic binning, comparative biology and taxonomic classification.</title>
        <authorList>
            <person name="Goeker M."/>
        </authorList>
    </citation>
    <scope>NUCLEOTIDE SEQUENCE [LARGE SCALE GENOMIC DNA]</scope>
    <source>
        <strain evidence="2 3">DSM 2163</strain>
    </source>
</reference>
<name>A0A840ZQT7_9HYPH</name>
<protein>
    <submittedName>
        <fullName evidence="2">Uncharacterized protein</fullName>
    </submittedName>
</protein>
<organism evidence="2 3">
    <name type="scientific">Methylorubrum rhodinum</name>
    <dbReference type="NCBI Taxonomy" id="29428"/>
    <lineage>
        <taxon>Bacteria</taxon>
        <taxon>Pseudomonadati</taxon>
        <taxon>Pseudomonadota</taxon>
        <taxon>Alphaproteobacteria</taxon>
        <taxon>Hyphomicrobiales</taxon>
        <taxon>Methylobacteriaceae</taxon>
        <taxon>Methylorubrum</taxon>
    </lineage>
</organism>
<proteinExistence type="predicted"/>
<evidence type="ECO:0000313" key="2">
    <source>
        <dbReference type="EMBL" id="MBB5759241.1"/>
    </source>
</evidence>
<keyword evidence="3" id="KW-1185">Reference proteome</keyword>
<dbReference type="AlphaFoldDB" id="A0A840ZQT7"/>
<dbReference type="EMBL" id="JACHOP010000021">
    <property type="protein sequence ID" value="MBB5759241.1"/>
    <property type="molecule type" value="Genomic_DNA"/>
</dbReference>
<dbReference type="RefSeq" id="WP_183572108.1">
    <property type="nucleotide sequence ID" value="NZ_JACHOP010000021.1"/>
</dbReference>
<sequence length="85" mass="9493">MTDDADRFLDCLHLAEEQLHWGTDPRALEETARGLARIEPGSVLVEQLVQRAAVLRAARRELTRRSPTPPAARSPAPAWRLANRA</sequence>
<accession>A0A840ZQT7</accession>
<evidence type="ECO:0000256" key="1">
    <source>
        <dbReference type="SAM" id="MobiDB-lite"/>
    </source>
</evidence>
<dbReference type="Proteomes" id="UP000583454">
    <property type="component" value="Unassembled WGS sequence"/>
</dbReference>
<feature type="region of interest" description="Disordered" evidence="1">
    <location>
        <begin position="60"/>
        <end position="85"/>
    </location>
</feature>